<keyword evidence="1" id="KW-1277">Toxin-antitoxin system</keyword>
<accession>A0A3M0CVP0</accession>
<sequence>MDIILDRAVRRKLKQLDRKTAARLVQKVEHLAANRPDLQANIRPMADMENTYRLRVGDWRILYRVDDDDGPLVVLKIGSRGDVYR</sequence>
<dbReference type="AlphaFoldDB" id="A0A3M0CVP0"/>
<name>A0A3M0CVP0_9PROT</name>
<evidence type="ECO:0000313" key="3">
    <source>
        <dbReference type="Proteomes" id="UP000271227"/>
    </source>
</evidence>
<dbReference type="RefSeq" id="WP_121936813.1">
    <property type="nucleotide sequence ID" value="NZ_REFR01000001.1"/>
</dbReference>
<dbReference type="Gene3D" id="3.30.2310.20">
    <property type="entry name" value="RelE-like"/>
    <property type="match status" value="1"/>
</dbReference>
<dbReference type="EMBL" id="REFR01000001">
    <property type="protein sequence ID" value="RMB13027.1"/>
    <property type="molecule type" value="Genomic_DNA"/>
</dbReference>
<dbReference type="InterPro" id="IPR007712">
    <property type="entry name" value="RelE/ParE_toxin"/>
</dbReference>
<organism evidence="2 3">
    <name type="scientific">Eilatimonas milleporae</name>
    <dbReference type="NCBI Taxonomy" id="911205"/>
    <lineage>
        <taxon>Bacteria</taxon>
        <taxon>Pseudomonadati</taxon>
        <taxon>Pseudomonadota</taxon>
        <taxon>Alphaproteobacteria</taxon>
        <taxon>Kordiimonadales</taxon>
        <taxon>Kordiimonadaceae</taxon>
        <taxon>Eilatimonas</taxon>
    </lineage>
</organism>
<dbReference type="PANTHER" id="PTHR38813:SF1">
    <property type="entry name" value="TOXIN RELE1-RELATED"/>
    <property type="match status" value="1"/>
</dbReference>
<dbReference type="OrthoDB" id="5570653at2"/>
<dbReference type="SUPFAM" id="SSF143011">
    <property type="entry name" value="RelE-like"/>
    <property type="match status" value="1"/>
</dbReference>
<reference evidence="2 3" key="1">
    <citation type="submission" date="2018-10" db="EMBL/GenBank/DDBJ databases">
        <title>Genomic Encyclopedia of Archaeal and Bacterial Type Strains, Phase II (KMG-II): from individual species to whole genera.</title>
        <authorList>
            <person name="Goeker M."/>
        </authorList>
    </citation>
    <scope>NUCLEOTIDE SEQUENCE [LARGE SCALE GENOMIC DNA]</scope>
    <source>
        <strain evidence="2 3">DSM 25217</strain>
    </source>
</reference>
<comment type="caution">
    <text evidence="2">The sequence shown here is derived from an EMBL/GenBank/DDBJ whole genome shotgun (WGS) entry which is preliminary data.</text>
</comment>
<evidence type="ECO:0000313" key="2">
    <source>
        <dbReference type="EMBL" id="RMB13027.1"/>
    </source>
</evidence>
<protein>
    <submittedName>
        <fullName evidence="2">mRNA interferase RelE/StbE</fullName>
    </submittedName>
</protein>
<evidence type="ECO:0000256" key="1">
    <source>
        <dbReference type="ARBA" id="ARBA00022649"/>
    </source>
</evidence>
<proteinExistence type="predicted"/>
<dbReference type="PANTHER" id="PTHR38813">
    <property type="match status" value="1"/>
</dbReference>
<dbReference type="InterPro" id="IPR052747">
    <property type="entry name" value="TA_system_RelE_toxin"/>
</dbReference>
<dbReference type="InterPro" id="IPR035093">
    <property type="entry name" value="RelE/ParE_toxin_dom_sf"/>
</dbReference>
<keyword evidence="3" id="KW-1185">Reference proteome</keyword>
<gene>
    <name evidence="2" type="ORF">BXY39_0018</name>
</gene>
<dbReference type="Proteomes" id="UP000271227">
    <property type="component" value="Unassembled WGS sequence"/>
</dbReference>
<dbReference type="InParanoid" id="A0A3M0CVP0"/>
<dbReference type="Pfam" id="PF05016">
    <property type="entry name" value="ParE_toxin"/>
    <property type="match status" value="1"/>
</dbReference>